<reference evidence="2 3" key="1">
    <citation type="submission" date="2022-07" db="EMBL/GenBank/DDBJ databases">
        <title>Bombella genomes.</title>
        <authorList>
            <person name="Harer L."/>
            <person name="Styblova S."/>
            <person name="Ehrmann M."/>
        </authorList>
    </citation>
    <scope>NUCLEOTIDE SEQUENCE [LARGE SCALE GENOMIC DNA]</scope>
    <source>
        <strain evidence="2 3">TMW 2.2556</strain>
    </source>
</reference>
<dbReference type="RefSeq" id="WP_155573692.1">
    <property type="nucleotide sequence ID" value="NZ_JANIDX010000005.1"/>
</dbReference>
<dbReference type="EMBL" id="JANIDX010000005">
    <property type="protein sequence ID" value="MCX5619949.1"/>
    <property type="molecule type" value="Genomic_DNA"/>
</dbReference>
<organism evidence="2 3">
    <name type="scientific">Bombella pollinis</name>
    <dbReference type="NCBI Taxonomy" id="2967337"/>
    <lineage>
        <taxon>Bacteria</taxon>
        <taxon>Pseudomonadati</taxon>
        <taxon>Pseudomonadota</taxon>
        <taxon>Alphaproteobacteria</taxon>
        <taxon>Acetobacterales</taxon>
        <taxon>Acetobacteraceae</taxon>
        <taxon>Bombella</taxon>
    </lineage>
</organism>
<dbReference type="Proteomes" id="UP001165575">
    <property type="component" value="Unassembled WGS sequence"/>
</dbReference>
<gene>
    <name evidence="2" type="ORF">NQF89_05875</name>
</gene>
<feature type="compositionally biased region" description="Polar residues" evidence="1">
    <location>
        <begin position="70"/>
        <end position="81"/>
    </location>
</feature>
<sequence>MMSEASLASQLASSMKMHTVQQAREARKAVRPQNAGRVQISSQRSNGAQASMQLDATGQVVPSAKGVRKNSATASFASLLG</sequence>
<evidence type="ECO:0000313" key="3">
    <source>
        <dbReference type="Proteomes" id="UP001165575"/>
    </source>
</evidence>
<evidence type="ECO:0000313" key="2">
    <source>
        <dbReference type="EMBL" id="MCX5619949.1"/>
    </source>
</evidence>
<proteinExistence type="predicted"/>
<feature type="compositionally biased region" description="Polar residues" evidence="1">
    <location>
        <begin position="39"/>
        <end position="56"/>
    </location>
</feature>
<keyword evidence="3" id="KW-1185">Reference proteome</keyword>
<protein>
    <submittedName>
        <fullName evidence="2">Uncharacterized protein</fullName>
    </submittedName>
</protein>
<name>A0ABT3WQ69_9PROT</name>
<accession>A0ABT3WQ69</accession>
<feature type="compositionally biased region" description="Low complexity" evidence="1">
    <location>
        <begin position="1"/>
        <end position="15"/>
    </location>
</feature>
<evidence type="ECO:0000256" key="1">
    <source>
        <dbReference type="SAM" id="MobiDB-lite"/>
    </source>
</evidence>
<comment type="caution">
    <text evidence="2">The sequence shown here is derived from an EMBL/GenBank/DDBJ whole genome shotgun (WGS) entry which is preliminary data.</text>
</comment>
<feature type="region of interest" description="Disordered" evidence="1">
    <location>
        <begin position="1"/>
        <end position="81"/>
    </location>
</feature>